<dbReference type="Proteomes" id="UP001140011">
    <property type="component" value="Unassembled WGS sequence"/>
</dbReference>
<gene>
    <name evidence="2" type="ORF">GGI19_003583</name>
</gene>
<reference evidence="2" key="1">
    <citation type="submission" date="2022-07" db="EMBL/GenBank/DDBJ databases">
        <title>Phylogenomic reconstructions and comparative analyses of Kickxellomycotina fungi.</title>
        <authorList>
            <person name="Reynolds N.K."/>
            <person name="Stajich J.E."/>
            <person name="Barry K."/>
            <person name="Grigoriev I.V."/>
            <person name="Crous P."/>
            <person name="Smith M.E."/>
        </authorList>
    </citation>
    <scope>NUCLEOTIDE SEQUENCE</scope>
    <source>
        <strain evidence="2">BCRC 34297</strain>
    </source>
</reference>
<organism evidence="2 3">
    <name type="scientific">Coemansia pectinata</name>
    <dbReference type="NCBI Taxonomy" id="1052879"/>
    <lineage>
        <taxon>Eukaryota</taxon>
        <taxon>Fungi</taxon>
        <taxon>Fungi incertae sedis</taxon>
        <taxon>Zoopagomycota</taxon>
        <taxon>Kickxellomycotina</taxon>
        <taxon>Kickxellomycetes</taxon>
        <taxon>Kickxellales</taxon>
        <taxon>Kickxellaceae</taxon>
        <taxon>Coemansia</taxon>
    </lineage>
</organism>
<feature type="region of interest" description="Disordered" evidence="1">
    <location>
        <begin position="179"/>
        <end position="227"/>
    </location>
</feature>
<comment type="caution">
    <text evidence="2">The sequence shown here is derived from an EMBL/GenBank/DDBJ whole genome shotgun (WGS) entry which is preliminary data.</text>
</comment>
<sequence length="500" mass="54918">MNNTHQLLALSEAQEFEVALRLTARMMADKGRTIAERDETIAERDKTIADHQRASTEQERAVAERDQTIAGQRHTIAEHERTNIEQQRTIAEREQTIADLQHTLAERDNMIADQKRTIAEKQRGLDEHERMFADQQPALIELNYMLSDQARSLGSQAQQAATMAAMVITARTRTARTAAASNAVAPGGAPTGGAATGDASMTDAATADDDTDDNDTDGGNTGDEMPESLHAAKRRRLNQQALEYMHPFVLIGHDVLAKIFNNATGRELVPAGGEPQRIAQELAGLEPFMSSIPQRTRAVLSELTGLHLLRRSDVDLETLRTYVLRQLGVAKRPGAMVLGPVLCYVLVTLCGIRLEQMSGEIVDKIFRTVTNRSLRSLLVVTESGAKQMAADKLCYLAKVWVQDLCKFIVEEGGVGRLQEAMTQCNDSYEHRCNESGHSGGDPKGAIAKMILSDDSNDSNIFLGLGDDAYDLEVLCERFFAIADSSVDQRTAARLRQITDS</sequence>
<dbReference type="EMBL" id="JANBUH010000247">
    <property type="protein sequence ID" value="KAJ2752790.1"/>
    <property type="molecule type" value="Genomic_DNA"/>
</dbReference>
<proteinExistence type="predicted"/>
<dbReference type="OrthoDB" id="5545077at2759"/>
<evidence type="ECO:0000313" key="3">
    <source>
        <dbReference type="Proteomes" id="UP001140011"/>
    </source>
</evidence>
<feature type="compositionally biased region" description="Low complexity" evidence="1">
    <location>
        <begin position="179"/>
        <end position="188"/>
    </location>
</feature>
<feature type="compositionally biased region" description="Low complexity" evidence="1">
    <location>
        <begin position="196"/>
        <end position="205"/>
    </location>
</feature>
<evidence type="ECO:0000313" key="2">
    <source>
        <dbReference type="EMBL" id="KAJ2752790.1"/>
    </source>
</evidence>
<protein>
    <submittedName>
        <fullName evidence="2">Uncharacterized protein</fullName>
    </submittedName>
</protein>
<feature type="compositionally biased region" description="Acidic residues" evidence="1">
    <location>
        <begin position="206"/>
        <end position="216"/>
    </location>
</feature>
<dbReference type="AlphaFoldDB" id="A0A9W8H021"/>
<keyword evidence="3" id="KW-1185">Reference proteome</keyword>
<accession>A0A9W8H021</accession>
<name>A0A9W8H021_9FUNG</name>
<evidence type="ECO:0000256" key="1">
    <source>
        <dbReference type="SAM" id="MobiDB-lite"/>
    </source>
</evidence>